<feature type="region of interest" description="Disordered" evidence="1">
    <location>
        <begin position="191"/>
        <end position="238"/>
    </location>
</feature>
<proteinExistence type="predicted"/>
<evidence type="ECO:0000313" key="3">
    <source>
        <dbReference type="Proteomes" id="UP000807716"/>
    </source>
</evidence>
<accession>A0A9P6Q4K7</accession>
<reference evidence="2" key="1">
    <citation type="journal article" date="2020" name="Fungal Divers.">
        <title>Resolving the Mortierellaceae phylogeny through synthesis of multi-gene phylogenetics and phylogenomics.</title>
        <authorList>
            <person name="Vandepol N."/>
            <person name="Liber J."/>
            <person name="Desiro A."/>
            <person name="Na H."/>
            <person name="Kennedy M."/>
            <person name="Barry K."/>
            <person name="Grigoriev I.V."/>
            <person name="Miller A.N."/>
            <person name="O'Donnell K."/>
            <person name="Stajich J.E."/>
            <person name="Bonito G."/>
        </authorList>
    </citation>
    <scope>NUCLEOTIDE SEQUENCE</scope>
    <source>
        <strain evidence="2">BC1065</strain>
    </source>
</reference>
<protein>
    <submittedName>
        <fullName evidence="2">Uncharacterized protein</fullName>
    </submittedName>
</protein>
<dbReference type="AlphaFoldDB" id="A0A9P6Q4K7"/>
<feature type="compositionally biased region" description="Low complexity" evidence="1">
    <location>
        <begin position="147"/>
        <end position="159"/>
    </location>
</feature>
<feature type="region of interest" description="Disordered" evidence="1">
    <location>
        <begin position="1"/>
        <end position="162"/>
    </location>
</feature>
<evidence type="ECO:0000256" key="1">
    <source>
        <dbReference type="SAM" id="MobiDB-lite"/>
    </source>
</evidence>
<name>A0A9P6Q4K7_9FUNG</name>
<comment type="caution">
    <text evidence="2">The sequence shown here is derived from an EMBL/GenBank/DDBJ whole genome shotgun (WGS) entry which is preliminary data.</text>
</comment>
<evidence type="ECO:0000313" key="2">
    <source>
        <dbReference type="EMBL" id="KAG0257979.1"/>
    </source>
</evidence>
<feature type="compositionally biased region" description="Low complexity" evidence="1">
    <location>
        <begin position="205"/>
        <end position="225"/>
    </location>
</feature>
<sequence>MILLYYPTPIPAAKPHTHSARKPTPVTLAQPHSIVRNAEDEADEREYQEYCLKRKRAKEANKAKKAEKKRIRQQRRDEKRQRRDGPPLEQRDDSIQPTPSPAVGAAAADSNKAGSRFSLKKGFLKSSTTSPSGLKLGPLKSRHSRTQQKQQRQQQQQQQGYTLLSEHDSTTAAHSLHQAPNHVAACDNNLARLSSDTPPAQGRQGSLHSIDSSSSNDDDGSSPGSVRRKTQTKKAAGLKGAWCKIRSSLFRISLNALHPSYEPSEDKQPMAAPQHLHRKRNPNNSKRSNQFLQTLTLCWNTPAGLRRLPMQASN</sequence>
<organism evidence="2 3">
    <name type="scientific">Actinomortierella ambigua</name>
    <dbReference type="NCBI Taxonomy" id="1343610"/>
    <lineage>
        <taxon>Eukaryota</taxon>
        <taxon>Fungi</taxon>
        <taxon>Fungi incertae sedis</taxon>
        <taxon>Mucoromycota</taxon>
        <taxon>Mortierellomycotina</taxon>
        <taxon>Mortierellomycetes</taxon>
        <taxon>Mortierellales</taxon>
        <taxon>Mortierellaceae</taxon>
        <taxon>Actinomortierella</taxon>
    </lineage>
</organism>
<keyword evidence="3" id="KW-1185">Reference proteome</keyword>
<feature type="compositionally biased region" description="Basic and acidic residues" evidence="1">
    <location>
        <begin position="45"/>
        <end position="64"/>
    </location>
</feature>
<feature type="region of interest" description="Disordered" evidence="1">
    <location>
        <begin position="261"/>
        <end position="288"/>
    </location>
</feature>
<dbReference type="Proteomes" id="UP000807716">
    <property type="component" value="Unassembled WGS sequence"/>
</dbReference>
<dbReference type="EMBL" id="JAAAJB010000341">
    <property type="protein sequence ID" value="KAG0257979.1"/>
    <property type="molecule type" value="Genomic_DNA"/>
</dbReference>
<gene>
    <name evidence="2" type="ORF">DFQ27_004874</name>
</gene>
<feature type="compositionally biased region" description="Basic and acidic residues" evidence="1">
    <location>
        <begin position="74"/>
        <end position="94"/>
    </location>
</feature>